<organism evidence="1">
    <name type="scientific">bioreactor metagenome</name>
    <dbReference type="NCBI Taxonomy" id="1076179"/>
    <lineage>
        <taxon>unclassified sequences</taxon>
        <taxon>metagenomes</taxon>
        <taxon>ecological metagenomes</taxon>
    </lineage>
</organism>
<gene>
    <name evidence="1" type="ORF">SDC9_118203</name>
</gene>
<dbReference type="AlphaFoldDB" id="A0A645C0F1"/>
<evidence type="ECO:0008006" key="2">
    <source>
        <dbReference type="Google" id="ProtNLM"/>
    </source>
</evidence>
<dbReference type="EMBL" id="VSSQ01023978">
    <property type="protein sequence ID" value="MPM71240.1"/>
    <property type="molecule type" value="Genomic_DNA"/>
</dbReference>
<name>A0A645C0F1_9ZZZZ</name>
<accession>A0A645C0F1</accession>
<evidence type="ECO:0000313" key="1">
    <source>
        <dbReference type="EMBL" id="MPM71240.1"/>
    </source>
</evidence>
<dbReference type="SUPFAM" id="SSF63825">
    <property type="entry name" value="YWTD domain"/>
    <property type="match status" value="1"/>
</dbReference>
<dbReference type="PROSITE" id="PS51257">
    <property type="entry name" value="PROKAR_LIPOPROTEIN"/>
    <property type="match status" value="1"/>
</dbReference>
<reference evidence="1" key="1">
    <citation type="submission" date="2019-08" db="EMBL/GenBank/DDBJ databases">
        <authorList>
            <person name="Kucharzyk K."/>
            <person name="Murdoch R.W."/>
            <person name="Higgins S."/>
            <person name="Loffler F."/>
        </authorList>
    </citation>
    <scope>NUCLEOTIDE SEQUENCE</scope>
</reference>
<protein>
    <recommendedName>
        <fullName evidence="2">6-bladed beta-propeller</fullName>
    </recommendedName>
</protein>
<comment type="caution">
    <text evidence="1">The sequence shown here is derived from an EMBL/GenBank/DDBJ whole genome shotgun (WGS) entry which is preliminary data.</text>
</comment>
<proteinExistence type="predicted"/>
<sequence length="342" mass="40047">MRISVLLLLGFFVIQSCNMRESKFPIEERVTQELMPLEGSVDPFMIEVKQPFLVLLNSKKEDSIFHFYNLSERKLVNIFGVKGEELKESSTPWKYKIGEFILPILYNVQSGDILISDDIRRVIYRFGINKDGVFNLKERRNYSDSVDNMFRAAFINDTLYALDAEYQAPSLWLMSINKKGPIMVKQYRNPDIFDQYADPDMGRVYANESRIALCYGWKKKIDFLDTNFKLIRSINYKFDDTVDITTENEDDVKATYVYGYFGKRYFYTVFFGKSWKEHRKTFSGTTLEVYDLDGNPVAKYIFDGISPSRFVVDESTFTLYGTIDRYSELKNFLVVYKLKGLS</sequence>
<dbReference type="Pfam" id="PF15869">
    <property type="entry name" value="TolB_like"/>
    <property type="match status" value="1"/>
</dbReference>